<evidence type="ECO:0000256" key="1">
    <source>
        <dbReference type="SAM" id="MobiDB-lite"/>
    </source>
</evidence>
<proteinExistence type="predicted"/>
<organism evidence="2 3">
    <name type="scientific">Papilio machaon</name>
    <name type="common">Old World swallowtail butterfly</name>
    <dbReference type="NCBI Taxonomy" id="76193"/>
    <lineage>
        <taxon>Eukaryota</taxon>
        <taxon>Metazoa</taxon>
        <taxon>Ecdysozoa</taxon>
        <taxon>Arthropoda</taxon>
        <taxon>Hexapoda</taxon>
        <taxon>Insecta</taxon>
        <taxon>Pterygota</taxon>
        <taxon>Neoptera</taxon>
        <taxon>Endopterygota</taxon>
        <taxon>Lepidoptera</taxon>
        <taxon>Glossata</taxon>
        <taxon>Ditrysia</taxon>
        <taxon>Papilionoidea</taxon>
        <taxon>Papilionidae</taxon>
        <taxon>Papilioninae</taxon>
        <taxon>Papilio</taxon>
    </lineage>
</organism>
<sequence length="108" mass="12326">MVFTSDLTVENHAVDLKSKTFEQSNGKKLYREESCYCFVFEDHLLYLSILPPTLFKCVETWQDSLRRGAGDRDVTTDVTTGGTNKRTAVDGDDTRHLGLHRQRTTLLN</sequence>
<dbReference type="Proteomes" id="UP000053240">
    <property type="component" value="Unassembled WGS sequence"/>
</dbReference>
<gene>
    <name evidence="2" type="ORF">RR48_13814</name>
</gene>
<dbReference type="EMBL" id="KQ460205">
    <property type="protein sequence ID" value="KPJ16958.1"/>
    <property type="molecule type" value="Genomic_DNA"/>
</dbReference>
<keyword evidence="3" id="KW-1185">Reference proteome</keyword>
<feature type="region of interest" description="Disordered" evidence="1">
    <location>
        <begin position="71"/>
        <end position="94"/>
    </location>
</feature>
<evidence type="ECO:0000313" key="3">
    <source>
        <dbReference type="Proteomes" id="UP000053240"/>
    </source>
</evidence>
<accession>A0A194RGL4</accession>
<dbReference type="InParanoid" id="A0A194RGL4"/>
<reference evidence="2 3" key="1">
    <citation type="journal article" date="2015" name="Nat. Commun.">
        <title>Outbred genome sequencing and CRISPR/Cas9 gene editing in butterflies.</title>
        <authorList>
            <person name="Li X."/>
            <person name="Fan D."/>
            <person name="Zhang W."/>
            <person name="Liu G."/>
            <person name="Zhang L."/>
            <person name="Zhao L."/>
            <person name="Fang X."/>
            <person name="Chen L."/>
            <person name="Dong Y."/>
            <person name="Chen Y."/>
            <person name="Ding Y."/>
            <person name="Zhao R."/>
            <person name="Feng M."/>
            <person name="Zhu Y."/>
            <person name="Feng Y."/>
            <person name="Jiang X."/>
            <person name="Zhu D."/>
            <person name="Xiang H."/>
            <person name="Feng X."/>
            <person name="Li S."/>
            <person name="Wang J."/>
            <person name="Zhang G."/>
            <person name="Kronforst M.R."/>
            <person name="Wang W."/>
        </authorList>
    </citation>
    <scope>NUCLEOTIDE SEQUENCE [LARGE SCALE GENOMIC DNA]</scope>
    <source>
        <strain evidence="2">Ya'a_city_454_Pm</strain>
        <tissue evidence="2">Whole body</tissue>
    </source>
</reference>
<evidence type="ECO:0000313" key="2">
    <source>
        <dbReference type="EMBL" id="KPJ16958.1"/>
    </source>
</evidence>
<name>A0A194RGL4_PAPMA</name>
<dbReference type="AlphaFoldDB" id="A0A194RGL4"/>
<protein>
    <submittedName>
        <fullName evidence="2">Uncharacterized protein</fullName>
    </submittedName>
</protein>